<dbReference type="SUPFAM" id="SSF46689">
    <property type="entry name" value="Homeodomain-like"/>
    <property type="match status" value="1"/>
</dbReference>
<feature type="domain" description="HTH tetR-type" evidence="4">
    <location>
        <begin position="15"/>
        <end position="74"/>
    </location>
</feature>
<dbReference type="InterPro" id="IPR001647">
    <property type="entry name" value="HTH_TetR"/>
</dbReference>
<feature type="region of interest" description="Disordered" evidence="3">
    <location>
        <begin position="221"/>
        <end position="244"/>
    </location>
</feature>
<sequence length="244" mass="26538">MTPETHNRARPLSVEDRQAMIIDAATPLVIAHGRAVTSKQIAEAAGIAEGTIFRAFGDKDTLIRRVVENYFDPQPFRDGLRAIDLALPLEQKIAAIVVLMRGRLEHVFRMVAALGADERPTDGQRHEYAHIIAELLVPDRDRLRCPPYRVAQIIRMVALASVLPGIGETIPFDVDDITQIILYGVSGEPDADHAGHATAGHAHGADAILHSALDSALDSAFRSEWEPTGPTTLPATDPAQTSQR</sequence>
<dbReference type="RefSeq" id="WP_245861686.1">
    <property type="nucleotide sequence ID" value="NZ_PGFB01000004.1"/>
</dbReference>
<dbReference type="InterPro" id="IPR050109">
    <property type="entry name" value="HTH-type_TetR-like_transc_reg"/>
</dbReference>
<evidence type="ECO:0000259" key="4">
    <source>
        <dbReference type="PROSITE" id="PS50977"/>
    </source>
</evidence>
<comment type="caution">
    <text evidence="5">The sequence shown here is derived from an EMBL/GenBank/DDBJ whole genome shotgun (WGS) entry which is preliminary data.</text>
</comment>
<dbReference type="PANTHER" id="PTHR30055:SF153">
    <property type="entry name" value="HTH-TYPE TRANSCRIPTIONAL REPRESSOR RV3405C"/>
    <property type="match status" value="1"/>
</dbReference>
<gene>
    <name evidence="5" type="ORF">CLV54_2521</name>
</gene>
<keyword evidence="6" id="KW-1185">Reference proteome</keyword>
<feature type="DNA-binding region" description="H-T-H motif" evidence="2">
    <location>
        <begin position="37"/>
        <end position="56"/>
    </location>
</feature>
<dbReference type="AlphaFoldDB" id="A0A2M9BUE5"/>
<evidence type="ECO:0000256" key="2">
    <source>
        <dbReference type="PROSITE-ProRule" id="PRU00335"/>
    </source>
</evidence>
<protein>
    <submittedName>
        <fullName evidence="5">AcrR family transcriptional regulator</fullName>
    </submittedName>
</protein>
<evidence type="ECO:0000313" key="6">
    <source>
        <dbReference type="Proteomes" id="UP000230161"/>
    </source>
</evidence>
<proteinExistence type="predicted"/>
<dbReference type="PANTHER" id="PTHR30055">
    <property type="entry name" value="HTH-TYPE TRANSCRIPTIONAL REGULATOR RUTR"/>
    <property type="match status" value="1"/>
</dbReference>
<dbReference type="GO" id="GO:0000976">
    <property type="term" value="F:transcription cis-regulatory region binding"/>
    <property type="evidence" value="ECO:0007669"/>
    <property type="project" value="TreeGrafter"/>
</dbReference>
<accession>A0A2M9BUE5</accession>
<dbReference type="InterPro" id="IPR009057">
    <property type="entry name" value="Homeodomain-like_sf"/>
</dbReference>
<reference evidence="5 6" key="1">
    <citation type="submission" date="2017-11" db="EMBL/GenBank/DDBJ databases">
        <title>Genomic Encyclopedia of Archaeal and Bacterial Type Strains, Phase II (KMG-II): From Individual Species to Whole Genera.</title>
        <authorList>
            <person name="Goeker M."/>
        </authorList>
    </citation>
    <scope>NUCLEOTIDE SEQUENCE [LARGE SCALE GENOMIC DNA]</scope>
    <source>
        <strain evidence="5 6">DSM 25625</strain>
    </source>
</reference>
<dbReference type="EMBL" id="PGFB01000004">
    <property type="protein sequence ID" value="PJJ61575.1"/>
    <property type="molecule type" value="Genomic_DNA"/>
</dbReference>
<dbReference type="Gene3D" id="1.10.357.10">
    <property type="entry name" value="Tetracycline Repressor, domain 2"/>
    <property type="match status" value="1"/>
</dbReference>
<evidence type="ECO:0000256" key="1">
    <source>
        <dbReference type="ARBA" id="ARBA00023125"/>
    </source>
</evidence>
<dbReference type="Proteomes" id="UP000230161">
    <property type="component" value="Unassembled WGS sequence"/>
</dbReference>
<evidence type="ECO:0000256" key="3">
    <source>
        <dbReference type="SAM" id="MobiDB-lite"/>
    </source>
</evidence>
<organism evidence="5 6">
    <name type="scientific">Compostimonas suwonensis</name>
    <dbReference type="NCBI Taxonomy" id="1048394"/>
    <lineage>
        <taxon>Bacteria</taxon>
        <taxon>Bacillati</taxon>
        <taxon>Actinomycetota</taxon>
        <taxon>Actinomycetes</taxon>
        <taxon>Micrococcales</taxon>
        <taxon>Microbacteriaceae</taxon>
        <taxon>Compostimonas</taxon>
    </lineage>
</organism>
<name>A0A2M9BUE5_9MICO</name>
<dbReference type="GO" id="GO:0003700">
    <property type="term" value="F:DNA-binding transcription factor activity"/>
    <property type="evidence" value="ECO:0007669"/>
    <property type="project" value="TreeGrafter"/>
</dbReference>
<dbReference type="Pfam" id="PF00440">
    <property type="entry name" value="TetR_N"/>
    <property type="match status" value="1"/>
</dbReference>
<evidence type="ECO:0000313" key="5">
    <source>
        <dbReference type="EMBL" id="PJJ61575.1"/>
    </source>
</evidence>
<keyword evidence="1 2" id="KW-0238">DNA-binding</keyword>
<dbReference type="PROSITE" id="PS50977">
    <property type="entry name" value="HTH_TETR_2"/>
    <property type="match status" value="1"/>
</dbReference>
<feature type="compositionally biased region" description="Polar residues" evidence="3">
    <location>
        <begin position="229"/>
        <end position="244"/>
    </location>
</feature>
<dbReference type="PRINTS" id="PR00455">
    <property type="entry name" value="HTHTETR"/>
</dbReference>